<dbReference type="Proteomes" id="UP000198734">
    <property type="component" value="Unassembled WGS sequence"/>
</dbReference>
<comment type="function">
    <text evidence="18">Catalyzes the conversion of 3-deoxy-D-arabino-heptulosonate 7-phosphate (DAHP) to dehydroquinate (DHQ).</text>
</comment>
<dbReference type="GO" id="GO:0003856">
    <property type="term" value="F:3-dehydroquinate synthase activity"/>
    <property type="evidence" value="ECO:0007669"/>
    <property type="project" value="UniProtKB-UniRule"/>
</dbReference>
<dbReference type="AlphaFoldDB" id="A0A1I5VXG6"/>
<dbReference type="GO" id="GO:0046872">
    <property type="term" value="F:metal ion binding"/>
    <property type="evidence" value="ECO:0007669"/>
    <property type="project" value="UniProtKB-KW"/>
</dbReference>
<dbReference type="Pfam" id="PF01761">
    <property type="entry name" value="DHQ_synthase"/>
    <property type="match status" value="1"/>
</dbReference>
<dbReference type="NCBIfam" id="TIGR01357">
    <property type="entry name" value="aroB"/>
    <property type="match status" value="1"/>
</dbReference>
<keyword evidence="16 18" id="KW-0456">Lyase</keyword>
<dbReference type="Pfam" id="PF24621">
    <property type="entry name" value="DHQS_C"/>
    <property type="match status" value="1"/>
</dbReference>
<keyword evidence="10 18" id="KW-0028">Amino-acid biosynthesis</keyword>
<reference evidence="22" key="1">
    <citation type="submission" date="2016-10" db="EMBL/GenBank/DDBJ databases">
        <authorList>
            <person name="Varghese N."/>
            <person name="Submissions S."/>
        </authorList>
    </citation>
    <scope>NUCLEOTIDE SEQUENCE [LARGE SCALE GENOMIC DNA]</scope>
    <source>
        <strain evidence="22">DSM 11706</strain>
    </source>
</reference>
<keyword evidence="9 18" id="KW-0963">Cytoplasm</keyword>
<dbReference type="GO" id="GO:0009073">
    <property type="term" value="P:aromatic amino acid family biosynthetic process"/>
    <property type="evidence" value="ECO:0007669"/>
    <property type="project" value="UniProtKB-KW"/>
</dbReference>
<evidence type="ECO:0000256" key="13">
    <source>
        <dbReference type="ARBA" id="ARBA00022833"/>
    </source>
</evidence>
<dbReference type="SUPFAM" id="SSF56796">
    <property type="entry name" value="Dehydroquinate synthase-like"/>
    <property type="match status" value="1"/>
</dbReference>
<evidence type="ECO:0000256" key="7">
    <source>
        <dbReference type="ARBA" id="ARBA00013031"/>
    </source>
</evidence>
<keyword evidence="13 18" id="KW-0862">Zinc</keyword>
<gene>
    <name evidence="18" type="primary">aroB</name>
    <name evidence="21" type="ORF">SAMN05421670_0995</name>
</gene>
<dbReference type="EC" id="4.2.3.4" evidence="7 18"/>
<evidence type="ECO:0000256" key="2">
    <source>
        <dbReference type="ARBA" id="ARBA00001911"/>
    </source>
</evidence>
<evidence type="ECO:0000256" key="10">
    <source>
        <dbReference type="ARBA" id="ARBA00022605"/>
    </source>
</evidence>
<feature type="binding site" evidence="18">
    <location>
        <position position="149"/>
    </location>
    <ligand>
        <name>NAD(+)</name>
        <dbReference type="ChEBI" id="CHEBI:57540"/>
    </ligand>
</feature>
<feature type="binding site" evidence="18">
    <location>
        <begin position="104"/>
        <end position="108"/>
    </location>
    <ligand>
        <name>NAD(+)</name>
        <dbReference type="ChEBI" id="CHEBI:57540"/>
    </ligand>
</feature>
<feature type="binding site" evidence="18">
    <location>
        <position position="261"/>
    </location>
    <ligand>
        <name>Zn(2+)</name>
        <dbReference type="ChEBI" id="CHEBI:29105"/>
    </ligand>
</feature>
<accession>A0A1I5VXG6</accession>
<evidence type="ECO:0000256" key="11">
    <source>
        <dbReference type="ARBA" id="ARBA00022723"/>
    </source>
</evidence>
<dbReference type="PANTHER" id="PTHR43622">
    <property type="entry name" value="3-DEHYDROQUINATE SYNTHASE"/>
    <property type="match status" value="1"/>
</dbReference>
<dbReference type="GO" id="GO:0008652">
    <property type="term" value="P:amino acid biosynthetic process"/>
    <property type="evidence" value="ECO:0007669"/>
    <property type="project" value="UniProtKB-KW"/>
</dbReference>
<evidence type="ECO:0000256" key="6">
    <source>
        <dbReference type="ARBA" id="ARBA00005412"/>
    </source>
</evidence>
<dbReference type="PANTHER" id="PTHR43622:SF7">
    <property type="entry name" value="3-DEHYDROQUINATE SYNTHASE, CHLOROPLASTIC"/>
    <property type="match status" value="1"/>
</dbReference>
<comment type="pathway">
    <text evidence="5 18">Metabolic intermediate biosynthesis; chorismate biosynthesis; chorismate from D-erythrose 4-phosphate and phosphoenolpyruvate: step 2/7.</text>
</comment>
<keyword evidence="14 18" id="KW-0520">NAD</keyword>
<feature type="binding site" evidence="18">
    <location>
        <position position="140"/>
    </location>
    <ligand>
        <name>NAD(+)</name>
        <dbReference type="ChEBI" id="CHEBI:57540"/>
    </ligand>
</feature>
<keyword evidence="15 18" id="KW-0057">Aromatic amino acid biosynthesis</keyword>
<comment type="caution">
    <text evidence="18">Lacks conserved residue(s) required for the propagation of feature annotation.</text>
</comment>
<evidence type="ECO:0000256" key="3">
    <source>
        <dbReference type="ARBA" id="ARBA00001947"/>
    </source>
</evidence>
<dbReference type="GO" id="GO:0000166">
    <property type="term" value="F:nucleotide binding"/>
    <property type="evidence" value="ECO:0007669"/>
    <property type="project" value="UniProtKB-KW"/>
</dbReference>
<proteinExistence type="inferred from homology"/>
<evidence type="ECO:0000256" key="14">
    <source>
        <dbReference type="ARBA" id="ARBA00023027"/>
    </source>
</evidence>
<evidence type="ECO:0000313" key="22">
    <source>
        <dbReference type="Proteomes" id="UP000198734"/>
    </source>
</evidence>
<dbReference type="InterPro" id="IPR030960">
    <property type="entry name" value="DHQS/DOIS_N"/>
</dbReference>
<dbReference type="EMBL" id="FOXU01000001">
    <property type="protein sequence ID" value="SFQ11706.1"/>
    <property type="molecule type" value="Genomic_DNA"/>
</dbReference>
<evidence type="ECO:0000256" key="4">
    <source>
        <dbReference type="ARBA" id="ARBA00004496"/>
    </source>
</evidence>
<feature type="binding site" evidence="18">
    <location>
        <begin position="128"/>
        <end position="129"/>
    </location>
    <ligand>
        <name>NAD(+)</name>
        <dbReference type="ChEBI" id="CHEBI:57540"/>
    </ligand>
</feature>
<dbReference type="Gene3D" id="1.20.1090.10">
    <property type="entry name" value="Dehydroquinate synthase-like - alpha domain"/>
    <property type="match status" value="1"/>
</dbReference>
<feature type="binding site" evidence="18">
    <location>
        <begin position="167"/>
        <end position="170"/>
    </location>
    <ligand>
        <name>NAD(+)</name>
        <dbReference type="ChEBI" id="CHEBI:57540"/>
    </ligand>
</feature>
<comment type="similarity">
    <text evidence="6 18">Belongs to the sugar phosphate cyclases superfamily. Dehydroquinate synthase family.</text>
</comment>
<keyword evidence="22" id="KW-1185">Reference proteome</keyword>
<feature type="binding site" evidence="18">
    <location>
        <position position="182"/>
    </location>
    <ligand>
        <name>Zn(2+)</name>
        <dbReference type="ChEBI" id="CHEBI:29105"/>
    </ligand>
</feature>
<protein>
    <recommendedName>
        <fullName evidence="8 18">3-dehydroquinate synthase</fullName>
        <shortName evidence="18">DHQS</shortName>
        <ecNumber evidence="7 18">4.2.3.4</ecNumber>
    </recommendedName>
</protein>
<evidence type="ECO:0000256" key="18">
    <source>
        <dbReference type="HAMAP-Rule" id="MF_00110"/>
    </source>
</evidence>
<evidence type="ECO:0000256" key="16">
    <source>
        <dbReference type="ARBA" id="ARBA00023239"/>
    </source>
</evidence>
<comment type="catalytic activity">
    <reaction evidence="1 18">
        <text>7-phospho-2-dehydro-3-deoxy-D-arabino-heptonate = 3-dehydroquinate + phosphate</text>
        <dbReference type="Rhea" id="RHEA:21968"/>
        <dbReference type="ChEBI" id="CHEBI:32364"/>
        <dbReference type="ChEBI" id="CHEBI:43474"/>
        <dbReference type="ChEBI" id="CHEBI:58394"/>
        <dbReference type="EC" id="4.2.3.4"/>
    </reaction>
</comment>
<comment type="subcellular location">
    <subcellularLocation>
        <location evidence="4 18">Cytoplasm</location>
    </subcellularLocation>
</comment>
<evidence type="ECO:0000259" key="19">
    <source>
        <dbReference type="Pfam" id="PF01761"/>
    </source>
</evidence>
<dbReference type="Gene3D" id="3.40.50.1970">
    <property type="match status" value="1"/>
</dbReference>
<evidence type="ECO:0000256" key="15">
    <source>
        <dbReference type="ARBA" id="ARBA00023141"/>
    </source>
</evidence>
<evidence type="ECO:0000256" key="5">
    <source>
        <dbReference type="ARBA" id="ARBA00004661"/>
    </source>
</evidence>
<organism evidence="21 22">
    <name type="scientific">Psychrobacillus psychrotolerans</name>
    <dbReference type="NCBI Taxonomy" id="126156"/>
    <lineage>
        <taxon>Bacteria</taxon>
        <taxon>Bacillati</taxon>
        <taxon>Bacillota</taxon>
        <taxon>Bacilli</taxon>
        <taxon>Bacillales</taxon>
        <taxon>Bacillaceae</taxon>
        <taxon>Psychrobacillus</taxon>
    </lineage>
</organism>
<dbReference type="UniPathway" id="UPA00053">
    <property type="reaction ID" value="UER00085"/>
</dbReference>
<feature type="domain" description="3-dehydroquinate synthase N-terminal" evidence="19">
    <location>
        <begin position="66"/>
        <end position="177"/>
    </location>
</feature>
<dbReference type="GO" id="GO:0009423">
    <property type="term" value="P:chorismate biosynthetic process"/>
    <property type="evidence" value="ECO:0007669"/>
    <property type="project" value="UniProtKB-UniRule"/>
</dbReference>
<dbReference type="FunFam" id="3.40.50.1970:FF:000007">
    <property type="entry name" value="Pentafunctional AROM polypeptide"/>
    <property type="match status" value="1"/>
</dbReference>
<dbReference type="InterPro" id="IPR050071">
    <property type="entry name" value="Dehydroquinate_synthase"/>
</dbReference>
<comment type="cofactor">
    <cofactor evidence="18">
        <name>Co(2+)</name>
        <dbReference type="ChEBI" id="CHEBI:48828"/>
    </cofactor>
    <cofactor evidence="18">
        <name>Zn(2+)</name>
        <dbReference type="ChEBI" id="CHEBI:29105"/>
    </cofactor>
    <text evidence="18">Binds 1 divalent metal cation per subunit. Can use either Co(2+) or Zn(2+).</text>
</comment>
<keyword evidence="12 18" id="KW-0547">Nucleotide-binding</keyword>
<evidence type="ECO:0000256" key="9">
    <source>
        <dbReference type="ARBA" id="ARBA00022490"/>
    </source>
</evidence>
<keyword evidence="17 18" id="KW-0170">Cobalt</keyword>
<evidence type="ECO:0000256" key="1">
    <source>
        <dbReference type="ARBA" id="ARBA00001393"/>
    </source>
</evidence>
<dbReference type="InterPro" id="IPR056179">
    <property type="entry name" value="DHQS_C"/>
</dbReference>
<dbReference type="PIRSF" id="PIRSF001455">
    <property type="entry name" value="DHQ_synth"/>
    <property type="match status" value="1"/>
</dbReference>
<dbReference type="GO" id="GO:0005737">
    <property type="term" value="C:cytoplasm"/>
    <property type="evidence" value="ECO:0007669"/>
    <property type="project" value="UniProtKB-SubCell"/>
</dbReference>
<dbReference type="InterPro" id="IPR030963">
    <property type="entry name" value="DHQ_synth_fam"/>
</dbReference>
<dbReference type="HAMAP" id="MF_00110">
    <property type="entry name" value="DHQ_synthase"/>
    <property type="match status" value="1"/>
</dbReference>
<evidence type="ECO:0000256" key="17">
    <source>
        <dbReference type="ARBA" id="ARBA00023285"/>
    </source>
</evidence>
<dbReference type="STRING" id="126156.SAMN05421670_0995"/>
<feature type="binding site" evidence="18">
    <location>
        <position position="244"/>
    </location>
    <ligand>
        <name>Zn(2+)</name>
        <dbReference type="ChEBI" id="CHEBI:29105"/>
    </ligand>
</feature>
<comment type="cofactor">
    <cofactor evidence="3">
        <name>Zn(2+)</name>
        <dbReference type="ChEBI" id="CHEBI:29105"/>
    </cofactor>
</comment>
<evidence type="ECO:0000256" key="12">
    <source>
        <dbReference type="ARBA" id="ARBA00022741"/>
    </source>
</evidence>
<comment type="cofactor">
    <cofactor evidence="2 18">
        <name>NAD(+)</name>
        <dbReference type="ChEBI" id="CHEBI:57540"/>
    </cofactor>
</comment>
<evidence type="ECO:0000313" key="21">
    <source>
        <dbReference type="EMBL" id="SFQ11706.1"/>
    </source>
</evidence>
<dbReference type="CDD" id="cd08195">
    <property type="entry name" value="DHQS"/>
    <property type="match status" value="1"/>
</dbReference>
<name>A0A1I5VXG6_9BACI</name>
<dbReference type="InterPro" id="IPR016037">
    <property type="entry name" value="DHQ_synth_AroB"/>
</dbReference>
<feature type="domain" description="3-dehydroquinate synthase C-terminal" evidence="20">
    <location>
        <begin position="179"/>
        <end position="322"/>
    </location>
</feature>
<keyword evidence="11 18" id="KW-0479">Metal-binding</keyword>
<sequence>MMSIQVKTKDSVYEVYLGENILQSFCSRETDKLSKYDQLVIITDEHVWSLHEEYVRRNFTLPFKLYIVPNGESCKTFESYYQVQSFLLDENCSRNSALLALGGGAVGDLTGFVAATFMRGIPFYQIPTTILAHDSAVGGKTAINHPNGKNMIGAFYQPTEVIYDFHFLKTLPEGEIRSGLAEVIKHSLISDTKWMDEFLNLPNLLAIENKQLLHWIEKGIRVKAHIVELDEKEQSYRKFLNFGHTYGHAIEASVGYGQVTHGEAVMIGMIPALMLSELHGNVEKGYARRVYDLANRLGYNFTHVLHCSFESLSMFMQKDKKSMNGELHFALLQEIGHPFMQKVSVEEIKSCDNQLRQWVKEENK</sequence>
<evidence type="ECO:0000256" key="8">
    <source>
        <dbReference type="ARBA" id="ARBA00017684"/>
    </source>
</evidence>
<evidence type="ECO:0000259" key="20">
    <source>
        <dbReference type="Pfam" id="PF24621"/>
    </source>
</evidence>